<proteinExistence type="predicted"/>
<name>A0A1B8RHB2_RHILT</name>
<dbReference type="RefSeq" id="WP_065276136.1">
    <property type="nucleotide sequence ID" value="NZ_MAMO01000008.1"/>
</dbReference>
<sequence length="183" mass="19042">MRFMAILSISLAIGLAGCSQVAEKAENAANRSYTSYALGKPYAEVANLGQSPMARLSGSDATFGPMIGATPLKSGITIYRHMAPGAQTETGTNFAGLVGSSTISQNNRLSYFLVGADGIVKDWATGSVQGSASDCVQYIGGIINRCNDMRQLQASLALYDVRVATKAGQPISSWGEPAAPVVN</sequence>
<keyword evidence="1" id="KW-0732">Signal</keyword>
<dbReference type="PROSITE" id="PS51257">
    <property type="entry name" value="PROKAR_LIPOPROTEIN"/>
    <property type="match status" value="1"/>
</dbReference>
<evidence type="ECO:0000256" key="1">
    <source>
        <dbReference type="SAM" id="SignalP"/>
    </source>
</evidence>
<evidence type="ECO:0000313" key="2">
    <source>
        <dbReference type="EMBL" id="AOO89015.1"/>
    </source>
</evidence>
<reference evidence="2" key="1">
    <citation type="journal article" date="2015" name="BMC Genomics">
        <title>Transcriptome profiling of a Rhizobium leguminosarum bv. trifolii rosR mutant reveals the role of the transcriptional regulator RosR in motility, synthesis of cell-surface components, and other cellular processes.</title>
        <authorList>
            <person name="Rachwal K."/>
            <person name="Matczynska E."/>
            <person name="Janczarek M."/>
        </authorList>
    </citation>
    <scope>NUCLEOTIDE SEQUENCE</scope>
    <source>
        <strain evidence="2">Rt24.2</strain>
    </source>
</reference>
<dbReference type="AlphaFoldDB" id="A0A1B8RHB2"/>
<reference evidence="2" key="2">
    <citation type="journal article" date="2016" name="Front. Microbiol.">
        <title>The Regulatory Protein RosR Affects Rhizobium leguminosarum bv. trifolii Protein Profiles, Cell Surface Properties, and Symbiosis with Clover.</title>
        <authorList>
            <person name="Rachwal K."/>
            <person name="Boguszewska A."/>
            <person name="Kopcinska J."/>
            <person name="Karas M."/>
            <person name="Tchorzewski M."/>
            <person name="Janczarek M."/>
        </authorList>
    </citation>
    <scope>NUCLEOTIDE SEQUENCE</scope>
    <source>
        <strain evidence="2">Rt24.2</strain>
    </source>
</reference>
<feature type="signal peptide" evidence="1">
    <location>
        <begin position="1"/>
        <end position="24"/>
    </location>
</feature>
<evidence type="ECO:0008006" key="3">
    <source>
        <dbReference type="Google" id="ProtNLM"/>
    </source>
</evidence>
<organism evidence="2">
    <name type="scientific">Rhizobium leguminosarum bv. trifolii</name>
    <dbReference type="NCBI Taxonomy" id="386"/>
    <lineage>
        <taxon>Bacteria</taxon>
        <taxon>Pseudomonadati</taxon>
        <taxon>Pseudomonadota</taxon>
        <taxon>Alphaproteobacteria</taxon>
        <taxon>Hyphomicrobiales</taxon>
        <taxon>Rhizobiaceae</taxon>
        <taxon>Rhizobium/Agrobacterium group</taxon>
        <taxon>Rhizobium</taxon>
    </lineage>
</organism>
<feature type="chain" id="PRO_5014536327" description="Lipoprotein" evidence="1">
    <location>
        <begin position="25"/>
        <end position="183"/>
    </location>
</feature>
<protein>
    <recommendedName>
        <fullName evidence="3">Lipoprotein</fullName>
    </recommendedName>
</protein>
<accession>A0A1B8RHB2</accession>
<dbReference type="EMBL" id="KX486651">
    <property type="protein sequence ID" value="AOO89015.1"/>
    <property type="molecule type" value="Genomic_DNA"/>
</dbReference>